<accession>A0ACB5U5X9</accession>
<evidence type="ECO:0000313" key="2">
    <source>
        <dbReference type="Proteomes" id="UP001165101"/>
    </source>
</evidence>
<reference evidence="1" key="1">
    <citation type="submission" date="2023-04" db="EMBL/GenBank/DDBJ databases">
        <title>Candida boidinii NBRC 1967.</title>
        <authorList>
            <person name="Ichikawa N."/>
            <person name="Sato H."/>
            <person name="Tonouchi N."/>
        </authorList>
    </citation>
    <scope>NUCLEOTIDE SEQUENCE</scope>
    <source>
        <strain evidence="1">NBRC 1967</strain>
    </source>
</reference>
<name>A0ACB5U5X9_CANBO</name>
<evidence type="ECO:0000313" key="1">
    <source>
        <dbReference type="EMBL" id="GMF02907.1"/>
    </source>
</evidence>
<dbReference type="EMBL" id="BSXV01005822">
    <property type="protein sequence ID" value="GMF02907.1"/>
    <property type="molecule type" value="Genomic_DNA"/>
</dbReference>
<keyword evidence="2" id="KW-1185">Reference proteome</keyword>
<organism evidence="1 2">
    <name type="scientific">Candida boidinii</name>
    <name type="common">Yeast</name>
    <dbReference type="NCBI Taxonomy" id="5477"/>
    <lineage>
        <taxon>Eukaryota</taxon>
        <taxon>Fungi</taxon>
        <taxon>Dikarya</taxon>
        <taxon>Ascomycota</taxon>
        <taxon>Saccharomycotina</taxon>
        <taxon>Pichiomycetes</taxon>
        <taxon>Pichiales</taxon>
        <taxon>Pichiaceae</taxon>
        <taxon>Ogataea</taxon>
        <taxon>Ogataea/Candida clade</taxon>
    </lineage>
</organism>
<gene>
    <name evidence="1" type="ORF">Cboi01_000621100</name>
</gene>
<protein>
    <submittedName>
        <fullName evidence="1">Unnamed protein product</fullName>
    </submittedName>
</protein>
<proteinExistence type="predicted"/>
<sequence length="87" mass="8956">MIAIGGSIGTGLFVGSGGALRTGGPAGVLIGWILTGSMMYCTVHALGELAVTFPVSGAFCQYNSRFISPVWGFLLLMLLLGLLFSIS</sequence>
<dbReference type="Proteomes" id="UP001165101">
    <property type="component" value="Unassembled WGS sequence"/>
</dbReference>
<comment type="caution">
    <text evidence="1">The sequence shown here is derived from an EMBL/GenBank/DDBJ whole genome shotgun (WGS) entry which is preliminary data.</text>
</comment>